<dbReference type="GO" id="GO:0005739">
    <property type="term" value="C:mitochondrion"/>
    <property type="evidence" value="ECO:0007669"/>
    <property type="project" value="UniProtKB-SubCell"/>
</dbReference>
<dbReference type="AlphaFoldDB" id="A0A7S3F1D0"/>
<keyword evidence="6" id="KW-0472">Membrane</keyword>
<evidence type="ECO:0000313" key="8">
    <source>
        <dbReference type="EMBL" id="CAE0118489.1"/>
    </source>
</evidence>
<dbReference type="GO" id="GO:0006979">
    <property type="term" value="P:response to oxidative stress"/>
    <property type="evidence" value="ECO:0007669"/>
    <property type="project" value="TreeGrafter"/>
</dbReference>
<dbReference type="PANTHER" id="PTHR23354:SF62">
    <property type="entry name" value="MUSTARD, ISOFORM V"/>
    <property type="match status" value="1"/>
</dbReference>
<dbReference type="SMART" id="SM00584">
    <property type="entry name" value="TLDc"/>
    <property type="match status" value="1"/>
</dbReference>
<feature type="transmembrane region" description="Helical" evidence="6">
    <location>
        <begin position="59"/>
        <end position="82"/>
    </location>
</feature>
<evidence type="ECO:0000256" key="2">
    <source>
        <dbReference type="ARBA" id="ARBA00009540"/>
    </source>
</evidence>
<dbReference type="PANTHER" id="PTHR23354">
    <property type="entry name" value="NUCLEOLAR PROTEIN 7/ESTROGEN RECEPTOR COACTIVATOR-RELATED"/>
    <property type="match status" value="1"/>
</dbReference>
<dbReference type="Pfam" id="PF07534">
    <property type="entry name" value="TLD"/>
    <property type="match status" value="1"/>
</dbReference>
<keyword evidence="6" id="KW-0812">Transmembrane</keyword>
<dbReference type="PROSITE" id="PS51886">
    <property type="entry name" value="TLDC"/>
    <property type="match status" value="1"/>
</dbReference>
<reference evidence="8" key="1">
    <citation type="submission" date="2021-01" db="EMBL/GenBank/DDBJ databases">
        <authorList>
            <person name="Corre E."/>
            <person name="Pelletier E."/>
            <person name="Niang G."/>
            <person name="Scheremetjew M."/>
            <person name="Finn R."/>
            <person name="Kale V."/>
            <person name="Holt S."/>
            <person name="Cochrane G."/>
            <person name="Meng A."/>
            <person name="Brown T."/>
            <person name="Cohen L."/>
        </authorList>
    </citation>
    <scope>NUCLEOTIDE SEQUENCE</scope>
    <source>
        <strain evidence="8">CCMP281</strain>
    </source>
</reference>
<dbReference type="EMBL" id="HBHX01034581">
    <property type="protein sequence ID" value="CAE0118489.1"/>
    <property type="molecule type" value="Transcribed_RNA"/>
</dbReference>
<feature type="region of interest" description="Disordered" evidence="5">
    <location>
        <begin position="1"/>
        <end position="32"/>
    </location>
</feature>
<keyword evidence="3" id="KW-0496">Mitochondrion</keyword>
<gene>
    <name evidence="8" type="ORF">HERI1096_LOCUS19188</name>
</gene>
<evidence type="ECO:0000256" key="4">
    <source>
        <dbReference type="ARBA" id="ARBA00040604"/>
    </source>
</evidence>
<comment type="subcellular location">
    <subcellularLocation>
        <location evidence="1">Mitochondrion</location>
    </subcellularLocation>
</comment>
<name>A0A7S3F1D0_9EUKA</name>
<feature type="compositionally biased region" description="Basic residues" evidence="5">
    <location>
        <begin position="1"/>
        <end position="10"/>
    </location>
</feature>
<proteinExistence type="inferred from homology"/>
<organism evidence="8">
    <name type="scientific">Haptolina ericina</name>
    <dbReference type="NCBI Taxonomy" id="156174"/>
    <lineage>
        <taxon>Eukaryota</taxon>
        <taxon>Haptista</taxon>
        <taxon>Haptophyta</taxon>
        <taxon>Prymnesiophyceae</taxon>
        <taxon>Prymnesiales</taxon>
        <taxon>Prymnesiaceae</taxon>
        <taxon>Haptolina</taxon>
    </lineage>
</organism>
<evidence type="ECO:0000256" key="3">
    <source>
        <dbReference type="ARBA" id="ARBA00023128"/>
    </source>
</evidence>
<dbReference type="InterPro" id="IPR006571">
    <property type="entry name" value="TLDc_dom"/>
</dbReference>
<evidence type="ECO:0000259" key="7">
    <source>
        <dbReference type="PROSITE" id="PS51886"/>
    </source>
</evidence>
<accession>A0A7S3F1D0</accession>
<feature type="domain" description="TLDc" evidence="7">
    <location>
        <begin position="199"/>
        <end position="358"/>
    </location>
</feature>
<protein>
    <recommendedName>
        <fullName evidence="4">Oxidation resistance protein 1</fullName>
    </recommendedName>
</protein>
<sequence length="358" mass="40263">MMPNSSRHRTYSAPAPVPVRVATPGGPHRPHELPRVTRFASERQVAEAARLRAMGGSSLLMIGSFAQVVAAFALILLLALVLTLRWRRAHAGKEGADEEQRATGFPRSPSRLRPLGPRRLLGRLWAWMCSFYRLSALILPASRRSAERRDVVVPWRDDEAERDRMPERLQKRELSSAELAELESMAPPKLIGSSSDPPTVLSQSQMQQLRRALPPRHSLSDWSLLYSTEQHGCSLRTFYSRLEAQGATLLVVLDSQGYIFGAFVAESWKLDKHYFGNGETFLFRMHPSFEVYGWSRNNTYFVLGSNDCVAFGGGEQFALYLDSSFEHGSSHRSLTYDNPPLAGSGHFKCIKVEVWGFR</sequence>
<keyword evidence="6" id="KW-1133">Transmembrane helix</keyword>
<evidence type="ECO:0000256" key="6">
    <source>
        <dbReference type="SAM" id="Phobius"/>
    </source>
</evidence>
<evidence type="ECO:0000256" key="5">
    <source>
        <dbReference type="SAM" id="MobiDB-lite"/>
    </source>
</evidence>
<evidence type="ECO:0000256" key="1">
    <source>
        <dbReference type="ARBA" id="ARBA00004173"/>
    </source>
</evidence>
<comment type="similarity">
    <text evidence="2">Belongs to the OXR1 family.</text>
</comment>
<dbReference type="GO" id="GO:0005634">
    <property type="term" value="C:nucleus"/>
    <property type="evidence" value="ECO:0007669"/>
    <property type="project" value="TreeGrafter"/>
</dbReference>